<evidence type="ECO:0000256" key="1">
    <source>
        <dbReference type="SAM" id="Phobius"/>
    </source>
</evidence>
<gene>
    <name evidence="2" type="ORF">C4B60_12885</name>
</gene>
<accession>A0A2S5GBS2</accession>
<evidence type="ECO:0000313" key="3">
    <source>
        <dbReference type="Proteomes" id="UP000239047"/>
    </source>
</evidence>
<dbReference type="Proteomes" id="UP000239047">
    <property type="component" value="Unassembled WGS sequence"/>
</dbReference>
<dbReference type="GO" id="GO:0140359">
    <property type="term" value="F:ABC-type transporter activity"/>
    <property type="evidence" value="ECO:0007669"/>
    <property type="project" value="InterPro"/>
</dbReference>
<name>A0A2S5GBS2_9BACL</name>
<keyword evidence="3" id="KW-1185">Reference proteome</keyword>
<dbReference type="AlphaFoldDB" id="A0A2S5GBS2"/>
<feature type="transmembrane region" description="Helical" evidence="1">
    <location>
        <begin position="115"/>
        <end position="135"/>
    </location>
</feature>
<keyword evidence="1" id="KW-1133">Transmembrane helix</keyword>
<comment type="caution">
    <text evidence="2">The sequence shown here is derived from an EMBL/GenBank/DDBJ whole genome shotgun (WGS) entry which is preliminary data.</text>
</comment>
<proteinExistence type="predicted"/>
<organism evidence="2 3">
    <name type="scientific">Jeotgalibacillus proteolyticus</name>
    <dbReference type="NCBI Taxonomy" id="2082395"/>
    <lineage>
        <taxon>Bacteria</taxon>
        <taxon>Bacillati</taxon>
        <taxon>Bacillota</taxon>
        <taxon>Bacilli</taxon>
        <taxon>Bacillales</taxon>
        <taxon>Caryophanaceae</taxon>
        <taxon>Jeotgalibacillus</taxon>
    </lineage>
</organism>
<dbReference type="EMBL" id="PREZ01000004">
    <property type="protein sequence ID" value="PPA70460.1"/>
    <property type="molecule type" value="Genomic_DNA"/>
</dbReference>
<feature type="transmembrane region" description="Helical" evidence="1">
    <location>
        <begin position="155"/>
        <end position="180"/>
    </location>
</feature>
<dbReference type="Pfam" id="PF12679">
    <property type="entry name" value="ABC2_membrane_2"/>
    <property type="match status" value="1"/>
</dbReference>
<reference evidence="2 3" key="1">
    <citation type="submission" date="2018-02" db="EMBL/GenBank/DDBJ databases">
        <title>Jeotgalibacillus proteolyticum sp. nov. a protease producing bacterium isolated from ocean sediments of Laizhou Bay.</title>
        <authorList>
            <person name="Li Y."/>
        </authorList>
    </citation>
    <scope>NUCLEOTIDE SEQUENCE [LARGE SCALE GENOMIC DNA]</scope>
    <source>
        <strain evidence="2 3">22-7</strain>
    </source>
</reference>
<protein>
    <recommendedName>
        <fullName evidence="4">ABC transporter permease</fullName>
    </recommendedName>
</protein>
<dbReference type="PANTHER" id="PTHR37305">
    <property type="entry name" value="INTEGRAL MEMBRANE PROTEIN-RELATED"/>
    <property type="match status" value="1"/>
</dbReference>
<feature type="transmembrane region" description="Helical" evidence="1">
    <location>
        <begin position="187"/>
        <end position="206"/>
    </location>
</feature>
<dbReference type="GO" id="GO:0005886">
    <property type="term" value="C:plasma membrane"/>
    <property type="evidence" value="ECO:0007669"/>
    <property type="project" value="UniProtKB-SubCell"/>
</dbReference>
<feature type="transmembrane region" description="Helical" evidence="1">
    <location>
        <begin position="72"/>
        <end position="94"/>
    </location>
</feature>
<evidence type="ECO:0000313" key="2">
    <source>
        <dbReference type="EMBL" id="PPA70460.1"/>
    </source>
</evidence>
<keyword evidence="1" id="KW-0472">Membrane</keyword>
<keyword evidence="1" id="KW-0812">Transmembrane</keyword>
<dbReference type="PANTHER" id="PTHR37305:SF2">
    <property type="entry name" value="BACITRACIN TRANSPORT PERMEASE PROTEIN BCRB"/>
    <property type="match status" value="1"/>
</dbReference>
<dbReference type="OrthoDB" id="66636at2"/>
<sequence>MTMFNKPLFIHLIKTNRNLFFLIAGALTLLIGIVMSIFTPETMQEITQTSMDAPINPLGDISTLISFVSNQYFGNFALIFAIIYSIIFGNKLVADQVDKGSMAYHLSAPITRNQYTFTSALYLVSSLLIMFGLIFVTGYGVAELVQPGELPVKEFFLLTAGSFLLHLAISGITFFASCLFNRSSHSLALGAGLSVFFFAANLLSGMSDSLEFLKNATIITFYDTNAIIQNNSYEWKLSLLALLAVILYFFGMLVFKRKDLPL</sequence>
<feature type="transmembrane region" description="Helical" evidence="1">
    <location>
        <begin position="237"/>
        <end position="255"/>
    </location>
</feature>
<evidence type="ECO:0008006" key="4">
    <source>
        <dbReference type="Google" id="ProtNLM"/>
    </source>
</evidence>
<feature type="transmembrane region" description="Helical" evidence="1">
    <location>
        <begin position="20"/>
        <end position="38"/>
    </location>
</feature>